<evidence type="ECO:0000313" key="2">
    <source>
        <dbReference type="Proteomes" id="UP000186922"/>
    </source>
</evidence>
<dbReference type="Proteomes" id="UP000186922">
    <property type="component" value="Unassembled WGS sequence"/>
</dbReference>
<name>A0A1D1UTV8_RAMVA</name>
<keyword evidence="2" id="KW-1185">Reference proteome</keyword>
<dbReference type="AlphaFoldDB" id="A0A1D1UTV8"/>
<sequence length="68" mass="7648">MAQTSPAETRWTASPYLREDHDRAVGASRYGCHLKRRDAIRTCENAVGGSYYLVGHSLTSWFGRYGLP</sequence>
<gene>
    <name evidence="1" type="primary">RvY_02149-1</name>
    <name evidence="1" type="synonym">RvY_02149.1</name>
    <name evidence="1" type="ORF">RvY_02149</name>
</gene>
<protein>
    <submittedName>
        <fullName evidence="1">Uncharacterized protein</fullName>
    </submittedName>
</protein>
<organism evidence="1 2">
    <name type="scientific">Ramazzottius varieornatus</name>
    <name type="common">Water bear</name>
    <name type="synonym">Tardigrade</name>
    <dbReference type="NCBI Taxonomy" id="947166"/>
    <lineage>
        <taxon>Eukaryota</taxon>
        <taxon>Metazoa</taxon>
        <taxon>Ecdysozoa</taxon>
        <taxon>Tardigrada</taxon>
        <taxon>Eutardigrada</taxon>
        <taxon>Parachela</taxon>
        <taxon>Hypsibioidea</taxon>
        <taxon>Ramazzottiidae</taxon>
        <taxon>Ramazzottius</taxon>
    </lineage>
</organism>
<reference evidence="1 2" key="1">
    <citation type="journal article" date="2016" name="Nat. Commun.">
        <title>Extremotolerant tardigrade genome and improved radiotolerance of human cultured cells by tardigrade-unique protein.</title>
        <authorList>
            <person name="Hashimoto T."/>
            <person name="Horikawa D.D."/>
            <person name="Saito Y."/>
            <person name="Kuwahara H."/>
            <person name="Kozuka-Hata H."/>
            <person name="Shin-I T."/>
            <person name="Minakuchi Y."/>
            <person name="Ohishi K."/>
            <person name="Motoyama A."/>
            <person name="Aizu T."/>
            <person name="Enomoto A."/>
            <person name="Kondo K."/>
            <person name="Tanaka S."/>
            <person name="Hara Y."/>
            <person name="Koshikawa S."/>
            <person name="Sagara H."/>
            <person name="Miura T."/>
            <person name="Yokobori S."/>
            <person name="Miyagawa K."/>
            <person name="Suzuki Y."/>
            <person name="Kubo T."/>
            <person name="Oyama M."/>
            <person name="Kohara Y."/>
            <person name="Fujiyama A."/>
            <person name="Arakawa K."/>
            <person name="Katayama T."/>
            <person name="Toyoda A."/>
            <person name="Kunieda T."/>
        </authorList>
    </citation>
    <scope>NUCLEOTIDE SEQUENCE [LARGE SCALE GENOMIC DNA]</scope>
    <source>
        <strain evidence="1 2">YOKOZUNA-1</strain>
    </source>
</reference>
<dbReference type="EMBL" id="BDGG01000001">
    <property type="protein sequence ID" value="GAU89618.1"/>
    <property type="molecule type" value="Genomic_DNA"/>
</dbReference>
<evidence type="ECO:0000313" key="1">
    <source>
        <dbReference type="EMBL" id="GAU89618.1"/>
    </source>
</evidence>
<proteinExistence type="predicted"/>
<comment type="caution">
    <text evidence="1">The sequence shown here is derived from an EMBL/GenBank/DDBJ whole genome shotgun (WGS) entry which is preliminary data.</text>
</comment>
<accession>A0A1D1UTV8</accession>